<dbReference type="PANTHER" id="PTHR12526">
    <property type="entry name" value="GLYCOSYLTRANSFERASE"/>
    <property type="match status" value="1"/>
</dbReference>
<dbReference type="Pfam" id="PF13439">
    <property type="entry name" value="Glyco_transf_4"/>
    <property type="match status" value="1"/>
</dbReference>
<name>A0AAP5Q608_9BURK</name>
<feature type="domain" description="Glycosyl transferase family 1" evidence="3">
    <location>
        <begin position="192"/>
        <end position="352"/>
    </location>
</feature>
<dbReference type="GO" id="GO:0016757">
    <property type="term" value="F:glycosyltransferase activity"/>
    <property type="evidence" value="ECO:0007669"/>
    <property type="project" value="UniProtKB-KW"/>
</dbReference>
<comment type="caution">
    <text evidence="5">The sequence shown here is derived from an EMBL/GenBank/DDBJ whole genome shotgun (WGS) entry which is preliminary data.</text>
</comment>
<evidence type="ECO:0000259" key="4">
    <source>
        <dbReference type="Pfam" id="PF13439"/>
    </source>
</evidence>
<dbReference type="RefSeq" id="WP_106352873.1">
    <property type="nucleotide sequence ID" value="NZ_JANSLM010000002.1"/>
</dbReference>
<dbReference type="PANTHER" id="PTHR12526:SF510">
    <property type="entry name" value="D-INOSITOL 3-PHOSPHATE GLYCOSYLTRANSFERASE"/>
    <property type="match status" value="1"/>
</dbReference>
<evidence type="ECO:0000313" key="6">
    <source>
        <dbReference type="Proteomes" id="UP001246473"/>
    </source>
</evidence>
<gene>
    <name evidence="5" type="ORF">ParKJ_07935</name>
</gene>
<dbReference type="EMBL" id="JANSLM010000002">
    <property type="protein sequence ID" value="MDT8837339.1"/>
    <property type="molecule type" value="Genomic_DNA"/>
</dbReference>
<dbReference type="AlphaFoldDB" id="A0AAP5Q608"/>
<reference evidence="5" key="1">
    <citation type="submission" date="2022-08" db="EMBL/GenBank/DDBJ databases">
        <authorList>
            <person name="Kim S.-J."/>
        </authorList>
    </citation>
    <scope>NUCLEOTIDE SEQUENCE</scope>
    <source>
        <strain evidence="5">KJ</strain>
    </source>
</reference>
<dbReference type="SUPFAM" id="SSF53756">
    <property type="entry name" value="UDP-Glycosyltransferase/glycogen phosphorylase"/>
    <property type="match status" value="1"/>
</dbReference>
<sequence length="375" mass="41346">MSTNGERDRTAAPVPIRILHVGPGWGQRGGIASVLSELVTLKDQFRNDHVSISLFETHGFQSVRHALSFLIADVPHFVLTLIRGVDIVHFHVSVRGSFYRKLMLFTLAKLSGRKTIFHLHAGNFERFESNAGKMSKRAIGWFIRRSNATVAVSRSIADELRRLGAKPSTLHVIGNTACLAEQASQKSVEPGTADDSVPYVAFAGRLTEAKGLAELLKAIALLGDDGLTVVLKLAGGGDIERWKQLAIDYGIDDRVSFVGWLDGDEKLAFYRNGRVFCMPSYYESFGISTLEAMFAGIPVVGTRLGGFLDLVEEGETGFLVKANDPEALAARIRLLMVDDSLARAMGTAARRRAIRCFSMEHTLRRYVNCYREISQ</sequence>
<dbReference type="InterPro" id="IPR001296">
    <property type="entry name" value="Glyco_trans_1"/>
</dbReference>
<organism evidence="5 6">
    <name type="scientific">Paraburkholderia fungorum</name>
    <dbReference type="NCBI Taxonomy" id="134537"/>
    <lineage>
        <taxon>Bacteria</taxon>
        <taxon>Pseudomonadati</taxon>
        <taxon>Pseudomonadota</taxon>
        <taxon>Betaproteobacteria</taxon>
        <taxon>Burkholderiales</taxon>
        <taxon>Burkholderiaceae</taxon>
        <taxon>Paraburkholderia</taxon>
    </lineage>
</organism>
<feature type="domain" description="Glycosyltransferase subfamily 4-like N-terminal" evidence="4">
    <location>
        <begin position="80"/>
        <end position="175"/>
    </location>
</feature>
<dbReference type="Proteomes" id="UP001246473">
    <property type="component" value="Unassembled WGS sequence"/>
</dbReference>
<dbReference type="InterPro" id="IPR028098">
    <property type="entry name" value="Glyco_trans_4-like_N"/>
</dbReference>
<keyword evidence="2" id="KW-0808">Transferase</keyword>
<evidence type="ECO:0000256" key="1">
    <source>
        <dbReference type="ARBA" id="ARBA00022676"/>
    </source>
</evidence>
<proteinExistence type="predicted"/>
<dbReference type="CDD" id="cd03801">
    <property type="entry name" value="GT4_PimA-like"/>
    <property type="match status" value="1"/>
</dbReference>
<protein>
    <submittedName>
        <fullName evidence="5">Glycosyltransferase family 4 protein</fullName>
    </submittedName>
</protein>
<dbReference type="Pfam" id="PF00534">
    <property type="entry name" value="Glycos_transf_1"/>
    <property type="match status" value="1"/>
</dbReference>
<evidence type="ECO:0000259" key="3">
    <source>
        <dbReference type="Pfam" id="PF00534"/>
    </source>
</evidence>
<evidence type="ECO:0000256" key="2">
    <source>
        <dbReference type="ARBA" id="ARBA00022679"/>
    </source>
</evidence>
<evidence type="ECO:0000313" key="5">
    <source>
        <dbReference type="EMBL" id="MDT8837339.1"/>
    </source>
</evidence>
<accession>A0AAP5Q608</accession>
<keyword evidence="1" id="KW-0328">Glycosyltransferase</keyword>
<dbReference type="Gene3D" id="3.40.50.2000">
    <property type="entry name" value="Glycogen Phosphorylase B"/>
    <property type="match status" value="2"/>
</dbReference>